<protein>
    <recommendedName>
        <fullName evidence="2">mRNA stability protein</fullName>
    </recommendedName>
</protein>
<comment type="function">
    <text evidence="2">Plays an essential role in initiation of the G0 program by preventing the degradation of specific nutrient-regulated mRNAs via the 5'-3' mRNA decay pathway.</text>
</comment>
<name>A0AAJ0BVG4_9PEZI</name>
<evidence type="ECO:0000313" key="4">
    <source>
        <dbReference type="EMBL" id="KAK1762816.1"/>
    </source>
</evidence>
<dbReference type="InterPro" id="IPR006760">
    <property type="entry name" value="Endosulphine"/>
</dbReference>
<keyword evidence="5" id="KW-1185">Reference proteome</keyword>
<comment type="similarity">
    <text evidence="1 2">Belongs to the endosulfine family.</text>
</comment>
<evidence type="ECO:0000313" key="5">
    <source>
        <dbReference type="Proteomes" id="UP001244011"/>
    </source>
</evidence>
<feature type="compositionally biased region" description="Basic and acidic residues" evidence="3">
    <location>
        <begin position="126"/>
        <end position="142"/>
    </location>
</feature>
<evidence type="ECO:0000256" key="2">
    <source>
        <dbReference type="RuleBase" id="RU363120"/>
    </source>
</evidence>
<gene>
    <name evidence="4" type="ORF">QBC33DRAFT_255429</name>
</gene>
<reference evidence="4" key="1">
    <citation type="submission" date="2023-06" db="EMBL/GenBank/DDBJ databases">
        <title>Genome-scale phylogeny and comparative genomics of the fungal order Sordariales.</title>
        <authorList>
            <consortium name="Lawrence Berkeley National Laboratory"/>
            <person name="Hensen N."/>
            <person name="Bonometti L."/>
            <person name="Westerberg I."/>
            <person name="Brannstrom I.O."/>
            <person name="Guillou S."/>
            <person name="Cros-Aarteil S."/>
            <person name="Calhoun S."/>
            <person name="Haridas S."/>
            <person name="Kuo A."/>
            <person name="Mondo S."/>
            <person name="Pangilinan J."/>
            <person name="Riley R."/>
            <person name="Labutti K."/>
            <person name="Andreopoulos B."/>
            <person name="Lipzen A."/>
            <person name="Chen C."/>
            <person name="Yanf M."/>
            <person name="Daum C."/>
            <person name="Ng V."/>
            <person name="Clum A."/>
            <person name="Steindorff A."/>
            <person name="Ohm R."/>
            <person name="Martin F."/>
            <person name="Silar P."/>
            <person name="Natvig D."/>
            <person name="Lalanne C."/>
            <person name="Gautier V."/>
            <person name="Ament-Velasquez S.L."/>
            <person name="Kruys A."/>
            <person name="Hutchinson M.I."/>
            <person name="Powell A.J."/>
            <person name="Barry K."/>
            <person name="Miller A.N."/>
            <person name="Grigoriev I.V."/>
            <person name="Debuchy R."/>
            <person name="Gladieux P."/>
            <person name="Thoren M.H."/>
            <person name="Johannesson H."/>
        </authorList>
    </citation>
    <scope>NUCLEOTIDE SEQUENCE</scope>
    <source>
        <strain evidence="4">8032-3</strain>
    </source>
</reference>
<dbReference type="Pfam" id="PF04667">
    <property type="entry name" value="Endosulfine"/>
    <property type="match status" value="1"/>
</dbReference>
<evidence type="ECO:0000256" key="1">
    <source>
        <dbReference type="ARBA" id="ARBA00010520"/>
    </source>
</evidence>
<dbReference type="EMBL" id="MU839033">
    <property type="protein sequence ID" value="KAK1762816.1"/>
    <property type="molecule type" value="Genomic_DNA"/>
</dbReference>
<dbReference type="GeneID" id="85306235"/>
<feature type="region of interest" description="Disordered" evidence="3">
    <location>
        <begin position="101"/>
        <end position="142"/>
    </location>
</feature>
<comment type="caution">
    <text evidence="4">The sequence shown here is derived from an EMBL/GenBank/DDBJ whole genome shotgun (WGS) entry which is preliminary data.</text>
</comment>
<dbReference type="Proteomes" id="UP001244011">
    <property type="component" value="Unassembled WGS sequence"/>
</dbReference>
<evidence type="ECO:0000256" key="3">
    <source>
        <dbReference type="SAM" id="MobiDB-lite"/>
    </source>
</evidence>
<dbReference type="RefSeq" id="XP_060279029.1">
    <property type="nucleotide sequence ID" value="XM_060423048.1"/>
</dbReference>
<proteinExistence type="inferred from homology"/>
<feature type="region of interest" description="Disordered" evidence="3">
    <location>
        <begin position="14"/>
        <end position="36"/>
    </location>
</feature>
<dbReference type="AlphaFoldDB" id="A0AAJ0BVG4"/>
<accession>A0AAJ0BVG4</accession>
<sequence length="142" mass="15348">MALCKSLSLQLNQQLGATSMEPKNTEKKTEPSTKPARRISRLYGGLPVKEHLLHRQLETRKYFDSGDFALSAAHKPSDIGAIITGAGHPLRCDVPHPACPVPSSSNVEKGANWELGGGGTPTPTETTKETHLHEGTSLEDRK</sequence>
<organism evidence="4 5">
    <name type="scientific">Phialemonium atrogriseum</name>
    <dbReference type="NCBI Taxonomy" id="1093897"/>
    <lineage>
        <taxon>Eukaryota</taxon>
        <taxon>Fungi</taxon>
        <taxon>Dikarya</taxon>
        <taxon>Ascomycota</taxon>
        <taxon>Pezizomycotina</taxon>
        <taxon>Sordariomycetes</taxon>
        <taxon>Sordariomycetidae</taxon>
        <taxon>Cephalothecales</taxon>
        <taxon>Cephalothecaceae</taxon>
        <taxon>Phialemonium</taxon>
    </lineage>
</organism>